<dbReference type="Pfam" id="PF10551">
    <property type="entry name" value="MULE"/>
    <property type="match status" value="1"/>
</dbReference>
<comment type="caution">
    <text evidence="3">The sequence shown here is derived from an EMBL/GenBank/DDBJ whole genome shotgun (WGS) entry which is preliminary data.</text>
</comment>
<feature type="compositionally biased region" description="Polar residues" evidence="1">
    <location>
        <begin position="563"/>
        <end position="576"/>
    </location>
</feature>
<name>A0A8H3QQ02_9GLOM</name>
<dbReference type="EMBL" id="BLAL01000086">
    <property type="protein sequence ID" value="GES84754.1"/>
    <property type="molecule type" value="Genomic_DNA"/>
</dbReference>
<feature type="domain" description="MULE transposase" evidence="2">
    <location>
        <begin position="146"/>
        <end position="239"/>
    </location>
</feature>
<reference evidence="3" key="1">
    <citation type="submission" date="2019-10" db="EMBL/GenBank/DDBJ databases">
        <title>Conservation and host-specific expression of non-tandemly repeated heterogenous ribosome RNA gene in arbuscular mycorrhizal fungi.</title>
        <authorList>
            <person name="Maeda T."/>
            <person name="Kobayashi Y."/>
            <person name="Nakagawa T."/>
            <person name="Ezawa T."/>
            <person name="Yamaguchi K."/>
            <person name="Bino T."/>
            <person name="Nishimoto Y."/>
            <person name="Shigenobu S."/>
            <person name="Kawaguchi M."/>
        </authorList>
    </citation>
    <scope>NUCLEOTIDE SEQUENCE</scope>
    <source>
        <strain evidence="3">HR1</strain>
    </source>
</reference>
<feature type="region of interest" description="Disordered" evidence="1">
    <location>
        <begin position="543"/>
        <end position="577"/>
    </location>
</feature>
<evidence type="ECO:0000259" key="2">
    <source>
        <dbReference type="Pfam" id="PF10551"/>
    </source>
</evidence>
<dbReference type="PANTHER" id="PTHR47718">
    <property type="entry name" value="OS01G0519700 PROTEIN"/>
    <property type="match status" value="1"/>
</dbReference>
<organism evidence="3 4">
    <name type="scientific">Rhizophagus clarus</name>
    <dbReference type="NCBI Taxonomy" id="94130"/>
    <lineage>
        <taxon>Eukaryota</taxon>
        <taxon>Fungi</taxon>
        <taxon>Fungi incertae sedis</taxon>
        <taxon>Mucoromycota</taxon>
        <taxon>Glomeromycotina</taxon>
        <taxon>Glomeromycetes</taxon>
        <taxon>Glomerales</taxon>
        <taxon>Glomeraceae</taxon>
        <taxon>Rhizophagus</taxon>
    </lineage>
</organism>
<proteinExistence type="predicted"/>
<accession>A0A8H3QQ02</accession>
<gene>
    <name evidence="3" type="ORF">RCL2_001184900</name>
</gene>
<dbReference type="Proteomes" id="UP000615446">
    <property type="component" value="Unassembled WGS sequence"/>
</dbReference>
<sequence length="606" mass="70817">MLDIRLSLLTWKAAFQHIKQWAYQQGFFVRKERSEKVQSKQKKQIIYFRHDLNTAACHFKASKTFTKPMLKDIEWMSIHGHLKSLAIKRMLKAKYNRKVFEYLEKCKNDDLYWSIYKDWDYETNTLTKLFWMNPNQLEAWYQYSDVILNDNTSKTNRYDMSLSFFVAVDNNLKSQIVAQVLMDRETKDAYSWILQCILDTTGLMPKVFVIDADPGMDVAIRLKYSSTFAIHCIWHIGQNLPLRLKSKLGGSFNQFKNDFYECRNSLEQKIFEKYIQTTTSCNESVNATFNNVIDELKEFTTQPIQKIHYNEMELAFSYDAKLLDQSYIIKEDLQDWSFSSDFIEKQETRQIIFQRLLSSCSETTVKCLWEVSYLTSSKVHHLVILLNNGTYKCSCISPATRGIICRYYFSIMLQTPEAQFHIGFLNQHESNIQLYDFNAITDFIYSMDEISNPNNNPYVSLKKQYLYYVNVRGLTNQAKQIACRGCDESFIVLLEDYISKKNKEALNLQSGSSRNISNIDADEDQQITGEQEVDQENVNPIRNPIIRRPKGRPPRTARFKGPLQTSTRSNEASTSRKCGLYNKNGHNCATCPMNPNRKKRNVDALD</sequence>
<dbReference type="OrthoDB" id="2348750at2759"/>
<protein>
    <submittedName>
        <fullName evidence="3">Protein FAR1-related sequence 5-like</fullName>
    </submittedName>
</protein>
<feature type="compositionally biased region" description="Basic residues" evidence="1">
    <location>
        <begin position="545"/>
        <end position="558"/>
    </location>
</feature>
<dbReference type="AlphaFoldDB" id="A0A8H3QQ02"/>
<evidence type="ECO:0000256" key="1">
    <source>
        <dbReference type="SAM" id="MobiDB-lite"/>
    </source>
</evidence>
<evidence type="ECO:0000313" key="4">
    <source>
        <dbReference type="Proteomes" id="UP000615446"/>
    </source>
</evidence>
<evidence type="ECO:0000313" key="3">
    <source>
        <dbReference type="EMBL" id="GES84754.1"/>
    </source>
</evidence>
<dbReference type="InterPro" id="IPR018289">
    <property type="entry name" value="MULE_transposase_dom"/>
</dbReference>
<dbReference type="PANTHER" id="PTHR47718:SF6">
    <property type="entry name" value="PROTEIN FAR1-RELATED SEQUENCE"/>
    <property type="match status" value="1"/>
</dbReference>